<dbReference type="Gene3D" id="3.30.2020.40">
    <property type="entry name" value="Uncharacterised protein PF10387, DUF2442"/>
    <property type="match status" value="1"/>
</dbReference>
<dbReference type="STRING" id="1297750.SAMN05444405_1124"/>
<accession>A0A1M5DLE0</accession>
<dbReference type="Pfam" id="PF10387">
    <property type="entry name" value="DUF2442"/>
    <property type="match status" value="1"/>
</dbReference>
<dbReference type="AlphaFoldDB" id="A0A1M5DLE0"/>
<keyword evidence="2" id="KW-1185">Reference proteome</keyword>
<evidence type="ECO:0000313" key="2">
    <source>
        <dbReference type="Proteomes" id="UP000184509"/>
    </source>
</evidence>
<dbReference type="EMBL" id="FQTV01000012">
    <property type="protein sequence ID" value="SHF67848.1"/>
    <property type="molecule type" value="Genomic_DNA"/>
</dbReference>
<reference evidence="1 2" key="1">
    <citation type="submission" date="2016-11" db="EMBL/GenBank/DDBJ databases">
        <authorList>
            <person name="Jaros S."/>
            <person name="Januszkiewicz K."/>
            <person name="Wedrychowicz H."/>
        </authorList>
    </citation>
    <scope>NUCLEOTIDE SEQUENCE [LARGE SCALE GENOMIC DNA]</scope>
    <source>
        <strain evidence="1 2">DSM 26991</strain>
    </source>
</reference>
<proteinExistence type="predicted"/>
<gene>
    <name evidence="1" type="ORF">SAMN05444405_1124</name>
</gene>
<evidence type="ECO:0000313" key="1">
    <source>
        <dbReference type="EMBL" id="SHF67848.1"/>
    </source>
</evidence>
<organism evidence="1 2">
    <name type="scientific">Bacteroides luti</name>
    <dbReference type="NCBI Taxonomy" id="1297750"/>
    <lineage>
        <taxon>Bacteria</taxon>
        <taxon>Pseudomonadati</taxon>
        <taxon>Bacteroidota</taxon>
        <taxon>Bacteroidia</taxon>
        <taxon>Bacteroidales</taxon>
        <taxon>Bacteroidaceae</taxon>
        <taxon>Bacteroides</taxon>
    </lineage>
</organism>
<dbReference type="Proteomes" id="UP000184509">
    <property type="component" value="Unassembled WGS sequence"/>
</dbReference>
<protein>
    <recommendedName>
        <fullName evidence="3">DUF2442 domain-containing protein</fullName>
    </recommendedName>
</protein>
<dbReference type="InterPro" id="IPR018841">
    <property type="entry name" value="DUF2442"/>
</dbReference>
<sequence length="94" mass="11132">MYNIQLFRIIVKIESQIYTENIKLMKIDVVKAWVDDEKVYIQTKQGQVRSLDIASFRLLKKATPAQRQMFEVGKYGLHWPELDEDLSFEGFFSN</sequence>
<evidence type="ECO:0008006" key="3">
    <source>
        <dbReference type="Google" id="ProtNLM"/>
    </source>
</evidence>
<name>A0A1M5DLE0_9BACE</name>